<name>A0A556PQU4_9BACI</name>
<accession>A0A556PQU4</accession>
<reference evidence="1 2" key="1">
    <citation type="submission" date="2019-07" db="EMBL/GenBank/DDBJ databases">
        <title>Allobacillus sp. nov. SKP isolated from shrimp paste of Euphausiacea.</title>
        <authorList>
            <person name="Kanchanasin P."/>
            <person name="Tanasupawat S."/>
            <person name="Shi W."/>
            <person name="Wu L."/>
            <person name="Ma J."/>
        </authorList>
    </citation>
    <scope>NUCLEOTIDE SEQUENCE [LARGE SCALE GENOMIC DNA]</scope>
    <source>
        <strain evidence="1 2">SKP4-8</strain>
    </source>
</reference>
<evidence type="ECO:0000313" key="1">
    <source>
        <dbReference type="EMBL" id="TSJ66751.1"/>
    </source>
</evidence>
<proteinExistence type="predicted"/>
<dbReference type="EMBL" id="VMHE01000003">
    <property type="protein sequence ID" value="TSJ66751.1"/>
    <property type="molecule type" value="Genomic_DNA"/>
</dbReference>
<evidence type="ECO:0000313" key="2">
    <source>
        <dbReference type="Proteomes" id="UP000316425"/>
    </source>
</evidence>
<keyword evidence="2" id="KW-1185">Reference proteome</keyword>
<comment type="caution">
    <text evidence="1">The sequence shown here is derived from an EMBL/GenBank/DDBJ whole genome shotgun (WGS) entry which is preliminary data.</text>
</comment>
<dbReference type="RefSeq" id="WP_186279536.1">
    <property type="nucleotide sequence ID" value="NZ_VMHE01000003.1"/>
</dbReference>
<sequence length="63" mass="7074">MRRIFENMSLYVNVKLSLTYGFSAVIHVSYAPVSVKYAPSCGGYASFFFGYATNSGRYATKRK</sequence>
<dbReference type="Proteomes" id="UP000316425">
    <property type="component" value="Unassembled WGS sequence"/>
</dbReference>
<dbReference type="AlphaFoldDB" id="A0A556PQU4"/>
<protein>
    <submittedName>
        <fullName evidence="1">Uncharacterized protein</fullName>
    </submittedName>
</protein>
<gene>
    <name evidence="1" type="ORF">FPQ13_03400</name>
</gene>
<organism evidence="1 2">
    <name type="scientific">Allobacillus salarius</name>
    <dbReference type="NCBI Taxonomy" id="1955272"/>
    <lineage>
        <taxon>Bacteria</taxon>
        <taxon>Bacillati</taxon>
        <taxon>Bacillota</taxon>
        <taxon>Bacilli</taxon>
        <taxon>Bacillales</taxon>
        <taxon>Bacillaceae</taxon>
        <taxon>Allobacillus</taxon>
    </lineage>
</organism>